<evidence type="ECO:0000256" key="1">
    <source>
        <dbReference type="SAM" id="MobiDB-lite"/>
    </source>
</evidence>
<dbReference type="InterPro" id="IPR002477">
    <property type="entry name" value="Peptidoglycan-bd-like"/>
</dbReference>
<evidence type="ECO:0000256" key="2">
    <source>
        <dbReference type="SAM" id="Phobius"/>
    </source>
</evidence>
<dbReference type="InterPro" id="IPR036366">
    <property type="entry name" value="PGBDSf"/>
</dbReference>
<feature type="transmembrane region" description="Helical" evidence="2">
    <location>
        <begin position="144"/>
        <end position="165"/>
    </location>
</feature>
<comment type="caution">
    <text evidence="4">The sequence shown here is derived from an EMBL/GenBank/DDBJ whole genome shotgun (WGS) entry which is preliminary data.</text>
</comment>
<evidence type="ECO:0000313" key="5">
    <source>
        <dbReference type="Proteomes" id="UP000298111"/>
    </source>
</evidence>
<dbReference type="Gene3D" id="1.10.101.10">
    <property type="entry name" value="PGBD-like superfamily/PGBD"/>
    <property type="match status" value="2"/>
</dbReference>
<dbReference type="Proteomes" id="UP000298111">
    <property type="component" value="Unassembled WGS sequence"/>
</dbReference>
<proteinExistence type="predicted"/>
<gene>
    <name evidence="4" type="ORF">D8771_23280</name>
</gene>
<dbReference type="RefSeq" id="WP_016473116.1">
    <property type="nucleotide sequence ID" value="NZ_BBQG01000013.1"/>
</dbReference>
<keyword evidence="2" id="KW-0812">Transmembrane</keyword>
<feature type="domain" description="Peptidoglycan binding-like" evidence="3">
    <location>
        <begin position="202"/>
        <end position="247"/>
    </location>
</feature>
<dbReference type="AlphaFoldDB" id="A0A8H1QNZ5"/>
<dbReference type="GeneID" id="75185782"/>
<dbReference type="CDD" id="cd00093">
    <property type="entry name" value="HTH_XRE"/>
    <property type="match status" value="1"/>
</dbReference>
<sequence>MQHEQPAGAALARLLRQWWEQSAHNGVEKPTQQSLARHVGVDQTTLSRYLNPRHPSTAPLRVVELLHSHLGAPAGELARARALHREATTAARRRAHRTTAPDGAGDSAPPGPAEAQGAGPERSGPSPAASSAAGHRTRVRQVTAWPLAAAATFLLLVGVGVWWWAAAPSGNGREQQSPSPAASAAEWQLTQEGDRYWKAWTVQYLLAAHGHEVQADGIFGKKTAAAVRRFQKERGLLPDGKVGPRTWPLLVRTVDSGSHGPEVEALQHLLTNAGLPTDITGTYSATTAHNLTEFQEAHRLPVTGEADVATWRALMAAQQPPVRSHPTPTPTG</sequence>
<dbReference type="SUPFAM" id="SSF47090">
    <property type="entry name" value="PGBD-like"/>
    <property type="match status" value="2"/>
</dbReference>
<keyword evidence="2" id="KW-0472">Membrane</keyword>
<feature type="domain" description="Peptidoglycan binding-like" evidence="3">
    <location>
        <begin position="260"/>
        <end position="314"/>
    </location>
</feature>
<organism evidence="4 5">
    <name type="scientific">Streptomyces albus</name>
    <dbReference type="NCBI Taxonomy" id="1888"/>
    <lineage>
        <taxon>Bacteria</taxon>
        <taxon>Bacillati</taxon>
        <taxon>Actinomycetota</taxon>
        <taxon>Actinomycetes</taxon>
        <taxon>Kitasatosporales</taxon>
        <taxon>Streptomycetaceae</taxon>
        <taxon>Streptomyces</taxon>
    </lineage>
</organism>
<feature type="region of interest" description="Disordered" evidence="1">
    <location>
        <begin position="85"/>
        <end position="135"/>
    </location>
</feature>
<dbReference type="EMBL" id="RCIY01000076">
    <property type="protein sequence ID" value="TGG79666.1"/>
    <property type="molecule type" value="Genomic_DNA"/>
</dbReference>
<evidence type="ECO:0000259" key="3">
    <source>
        <dbReference type="Pfam" id="PF01471"/>
    </source>
</evidence>
<reference evidence="4 5" key="1">
    <citation type="submission" date="2018-10" db="EMBL/GenBank/DDBJ databases">
        <title>Isolation of pseudouridimycin from Streptomyces albus DSM 40763.</title>
        <authorList>
            <person name="Rosenqvist P."/>
            <person name="Metsae-Ketelae M."/>
            <person name="Virta P."/>
        </authorList>
    </citation>
    <scope>NUCLEOTIDE SEQUENCE [LARGE SCALE GENOMIC DNA]</scope>
    <source>
        <strain evidence="4 5">DSM 40763</strain>
    </source>
</reference>
<dbReference type="InterPro" id="IPR001387">
    <property type="entry name" value="Cro/C1-type_HTH"/>
</dbReference>
<dbReference type="Pfam" id="PF01471">
    <property type="entry name" value="PG_binding_1"/>
    <property type="match status" value="2"/>
</dbReference>
<keyword evidence="2" id="KW-1133">Transmembrane helix</keyword>
<name>A0A8H1QNZ5_9ACTN</name>
<dbReference type="InterPro" id="IPR036365">
    <property type="entry name" value="PGBD-like_sf"/>
</dbReference>
<feature type="compositionally biased region" description="Low complexity" evidence="1">
    <location>
        <begin position="98"/>
        <end position="134"/>
    </location>
</feature>
<evidence type="ECO:0000313" key="4">
    <source>
        <dbReference type="EMBL" id="TGG79666.1"/>
    </source>
</evidence>
<accession>A0A8H1QNZ5</accession>
<protein>
    <recommendedName>
        <fullName evidence="3">Peptidoglycan binding-like domain-containing protein</fullName>
    </recommendedName>
</protein>